<reference evidence="2 3" key="1">
    <citation type="submission" date="2017-09" db="EMBL/GenBank/DDBJ databases">
        <title>Large-scale bioinformatics analysis of Bacillus genomes uncovers conserved roles of natural products in bacterial physiology.</title>
        <authorList>
            <consortium name="Agbiome Team Llc"/>
            <person name="Bleich R.M."/>
            <person name="Grubbs K.J."/>
            <person name="Santa Maria K.C."/>
            <person name="Allen S.E."/>
            <person name="Farag S."/>
            <person name="Shank E.A."/>
            <person name="Bowers A."/>
        </authorList>
    </citation>
    <scope>NUCLEOTIDE SEQUENCE [LARGE SCALE GENOMIC DNA]</scope>
    <source>
        <strain evidence="2 3">AFS092012</strain>
    </source>
</reference>
<dbReference type="AlphaFoldDB" id="A0AA91VBW6"/>
<evidence type="ECO:0000256" key="1">
    <source>
        <dbReference type="SAM" id="Phobius"/>
    </source>
</evidence>
<evidence type="ECO:0000313" key="3">
    <source>
        <dbReference type="Proteomes" id="UP000221020"/>
    </source>
</evidence>
<sequence length="65" mass="7770">MDITTLENIYKASELLLVLSTFCFYMYLRKIKLKRKLTVFEFSMYIVSQLAYILWGISFISKTWG</sequence>
<gene>
    <name evidence="2" type="ORF">CON65_11685</name>
</gene>
<keyword evidence="1" id="KW-1133">Transmembrane helix</keyword>
<keyword evidence="1" id="KW-0812">Transmembrane</keyword>
<accession>A0AA91VBW6</accession>
<protein>
    <submittedName>
        <fullName evidence="2">Uncharacterized protein</fullName>
    </submittedName>
</protein>
<dbReference type="EMBL" id="NVOR01000034">
    <property type="protein sequence ID" value="PED82426.1"/>
    <property type="molecule type" value="Genomic_DNA"/>
</dbReference>
<dbReference type="Proteomes" id="UP000221020">
    <property type="component" value="Unassembled WGS sequence"/>
</dbReference>
<evidence type="ECO:0000313" key="2">
    <source>
        <dbReference type="EMBL" id="PED82426.1"/>
    </source>
</evidence>
<feature type="transmembrane region" description="Helical" evidence="1">
    <location>
        <begin position="40"/>
        <end position="60"/>
    </location>
</feature>
<name>A0AA91VBW6_9BACI</name>
<organism evidence="2 3">
    <name type="scientific">Bacillus pseudomycoides</name>
    <dbReference type="NCBI Taxonomy" id="64104"/>
    <lineage>
        <taxon>Bacteria</taxon>
        <taxon>Bacillati</taxon>
        <taxon>Bacillota</taxon>
        <taxon>Bacilli</taxon>
        <taxon>Bacillales</taxon>
        <taxon>Bacillaceae</taxon>
        <taxon>Bacillus</taxon>
        <taxon>Bacillus cereus group</taxon>
    </lineage>
</organism>
<keyword evidence="1" id="KW-0472">Membrane</keyword>
<proteinExistence type="predicted"/>
<comment type="caution">
    <text evidence="2">The sequence shown here is derived from an EMBL/GenBank/DDBJ whole genome shotgun (WGS) entry which is preliminary data.</text>
</comment>